<organism evidence="7">
    <name type="scientific">uncultured Nocardioidaceae bacterium</name>
    <dbReference type="NCBI Taxonomy" id="253824"/>
    <lineage>
        <taxon>Bacteria</taxon>
        <taxon>Bacillati</taxon>
        <taxon>Actinomycetota</taxon>
        <taxon>Actinomycetes</taxon>
        <taxon>Propionibacteriales</taxon>
        <taxon>Nocardioidaceae</taxon>
        <taxon>environmental samples</taxon>
    </lineage>
</organism>
<dbReference type="EMBL" id="CADCUI010000014">
    <property type="protein sequence ID" value="CAA9335831.1"/>
    <property type="molecule type" value="Genomic_DNA"/>
</dbReference>
<feature type="transmembrane region" description="Helical" evidence="6">
    <location>
        <begin position="179"/>
        <end position="199"/>
    </location>
</feature>
<feature type="transmembrane region" description="Helical" evidence="6">
    <location>
        <begin position="47"/>
        <end position="67"/>
    </location>
</feature>
<feature type="transmembrane region" description="Helical" evidence="6">
    <location>
        <begin position="220"/>
        <end position="240"/>
    </location>
</feature>
<comment type="subcellular location">
    <subcellularLocation>
        <location evidence="1">Cell membrane</location>
        <topology evidence="1">Multi-pass membrane protein</topology>
    </subcellularLocation>
</comment>
<evidence type="ECO:0000256" key="1">
    <source>
        <dbReference type="ARBA" id="ARBA00004651"/>
    </source>
</evidence>
<keyword evidence="3 6" id="KW-0812">Transmembrane</keyword>
<protein>
    <submittedName>
        <fullName evidence="7">Capsular polysaccharide biosynthesis protein</fullName>
    </submittedName>
</protein>
<evidence type="ECO:0000256" key="6">
    <source>
        <dbReference type="SAM" id="Phobius"/>
    </source>
</evidence>
<dbReference type="InterPro" id="IPR050833">
    <property type="entry name" value="Poly_Biosynth_Transport"/>
</dbReference>
<keyword evidence="2" id="KW-1003">Cell membrane</keyword>
<feature type="transmembrane region" description="Helical" evidence="6">
    <location>
        <begin position="12"/>
        <end position="35"/>
    </location>
</feature>
<evidence type="ECO:0000256" key="4">
    <source>
        <dbReference type="ARBA" id="ARBA00022989"/>
    </source>
</evidence>
<keyword evidence="4 6" id="KW-1133">Transmembrane helix</keyword>
<accession>A0A6J4LR59</accession>
<dbReference type="PANTHER" id="PTHR30250">
    <property type="entry name" value="PST FAMILY PREDICTED COLANIC ACID TRANSPORTER"/>
    <property type="match status" value="1"/>
</dbReference>
<feature type="transmembrane region" description="Helical" evidence="6">
    <location>
        <begin position="334"/>
        <end position="356"/>
    </location>
</feature>
<gene>
    <name evidence="7" type="ORF">AVDCRST_MAG34-816</name>
</gene>
<feature type="transmembrane region" description="Helical" evidence="6">
    <location>
        <begin position="121"/>
        <end position="142"/>
    </location>
</feature>
<dbReference type="PANTHER" id="PTHR30250:SF11">
    <property type="entry name" value="O-ANTIGEN TRANSPORTER-RELATED"/>
    <property type="match status" value="1"/>
</dbReference>
<feature type="transmembrane region" description="Helical" evidence="6">
    <location>
        <begin position="393"/>
        <end position="411"/>
    </location>
</feature>
<reference evidence="7" key="1">
    <citation type="submission" date="2020-02" db="EMBL/GenBank/DDBJ databases">
        <authorList>
            <person name="Meier V. D."/>
        </authorList>
    </citation>
    <scope>NUCLEOTIDE SEQUENCE</scope>
    <source>
        <strain evidence="7">AVDCRST_MAG34</strain>
    </source>
</reference>
<evidence type="ECO:0000256" key="5">
    <source>
        <dbReference type="ARBA" id="ARBA00023136"/>
    </source>
</evidence>
<feature type="transmembrane region" description="Helical" evidence="6">
    <location>
        <begin position="260"/>
        <end position="286"/>
    </location>
</feature>
<evidence type="ECO:0000256" key="3">
    <source>
        <dbReference type="ARBA" id="ARBA00022692"/>
    </source>
</evidence>
<dbReference type="GO" id="GO:0005886">
    <property type="term" value="C:plasma membrane"/>
    <property type="evidence" value="ECO:0007669"/>
    <property type="project" value="UniProtKB-SubCell"/>
</dbReference>
<dbReference type="InterPro" id="IPR002797">
    <property type="entry name" value="Polysacc_synth"/>
</dbReference>
<feature type="transmembrane region" description="Helical" evidence="6">
    <location>
        <begin position="154"/>
        <end position="173"/>
    </location>
</feature>
<sequence length="422" mass="44207">MRVLLPPRRMPVWLQGGGVIAVAMGLMNIGTYGFTLVAARVLGPREYGAVAAVMGLMMMLTVLSLGLQAAGARRVSVAPETREVTERETVAASYKAGLGLGVLTLAAAPLVSGLLRLDSAGAAVLLALALVPLTVMGAYAGIFQGERRWGPLAAIYLSVGLGRLCFGVLGMAVRDDVVGAMAGVAAGNAVPAVLGWWFLRRSGRVRAPNAGLPTERRTSVRAVLTEVAHNSHALLAFFTLSNVDVVIARNALDDHRAGLYAGGLILAKAVLFLPQFVVVIAFPSMVRRGESRMQVQALGLILAMGAAVTAGAAVLAPLAVLFVGGSAYGELKPYLWGFAAVGTLLAMVQLLVYRAIARQQRSAVVVVWAGLAALIPSTFLVDRPTELLVWEGAVHATVLVALLGTLLVLAARRSRSHRSDRD</sequence>
<feature type="transmembrane region" description="Helical" evidence="6">
    <location>
        <begin position="363"/>
        <end position="381"/>
    </location>
</feature>
<feature type="transmembrane region" description="Helical" evidence="6">
    <location>
        <begin position="96"/>
        <end position="115"/>
    </location>
</feature>
<proteinExistence type="predicted"/>
<dbReference type="Pfam" id="PF01943">
    <property type="entry name" value="Polysacc_synt"/>
    <property type="match status" value="1"/>
</dbReference>
<feature type="transmembrane region" description="Helical" evidence="6">
    <location>
        <begin position="298"/>
        <end position="322"/>
    </location>
</feature>
<evidence type="ECO:0000313" key="7">
    <source>
        <dbReference type="EMBL" id="CAA9335831.1"/>
    </source>
</evidence>
<name>A0A6J4LR59_9ACTN</name>
<evidence type="ECO:0000256" key="2">
    <source>
        <dbReference type="ARBA" id="ARBA00022475"/>
    </source>
</evidence>
<keyword evidence="5 6" id="KW-0472">Membrane</keyword>
<dbReference type="AlphaFoldDB" id="A0A6J4LR59"/>